<keyword evidence="3" id="KW-1185">Reference proteome</keyword>
<protein>
    <submittedName>
        <fullName evidence="2">GNAT family N-acetyltransferase</fullName>
    </submittedName>
</protein>
<dbReference type="AlphaFoldDB" id="A0A7X5BTI6"/>
<dbReference type="Gene3D" id="3.40.630.30">
    <property type="match status" value="1"/>
</dbReference>
<evidence type="ECO:0000259" key="1">
    <source>
        <dbReference type="PROSITE" id="PS51186"/>
    </source>
</evidence>
<evidence type="ECO:0000313" key="2">
    <source>
        <dbReference type="EMBL" id="NBC45406.1"/>
    </source>
</evidence>
<dbReference type="RefSeq" id="WP_139919079.1">
    <property type="nucleotide sequence ID" value="NZ_CBCSLE010000146.1"/>
</dbReference>
<proteinExistence type="predicted"/>
<dbReference type="EMBL" id="JAAAPK010000013">
    <property type="protein sequence ID" value="NBC45406.1"/>
    <property type="molecule type" value="Genomic_DNA"/>
</dbReference>
<dbReference type="GO" id="GO:0016747">
    <property type="term" value="F:acyltransferase activity, transferring groups other than amino-acyl groups"/>
    <property type="evidence" value="ECO:0007669"/>
    <property type="project" value="InterPro"/>
</dbReference>
<comment type="caution">
    <text evidence="2">The sequence shown here is derived from an EMBL/GenBank/DDBJ whole genome shotgun (WGS) entry which is preliminary data.</text>
</comment>
<dbReference type="Pfam" id="PF13673">
    <property type="entry name" value="Acetyltransf_10"/>
    <property type="match status" value="1"/>
</dbReference>
<dbReference type="Proteomes" id="UP000537825">
    <property type="component" value="Unassembled WGS sequence"/>
</dbReference>
<dbReference type="PROSITE" id="PS51186">
    <property type="entry name" value="GNAT"/>
    <property type="match status" value="1"/>
</dbReference>
<keyword evidence="2" id="KW-0808">Transferase</keyword>
<accession>A0A7X5BTI6</accession>
<organism evidence="2 3">
    <name type="scientific">Corallococcus exiguus</name>
    <dbReference type="NCBI Taxonomy" id="83462"/>
    <lineage>
        <taxon>Bacteria</taxon>
        <taxon>Pseudomonadati</taxon>
        <taxon>Myxococcota</taxon>
        <taxon>Myxococcia</taxon>
        <taxon>Myxococcales</taxon>
        <taxon>Cystobacterineae</taxon>
        <taxon>Myxococcaceae</taxon>
        <taxon>Corallococcus</taxon>
    </lineage>
</organism>
<evidence type="ECO:0000313" key="3">
    <source>
        <dbReference type="Proteomes" id="UP000537825"/>
    </source>
</evidence>
<reference evidence="2 3" key="1">
    <citation type="submission" date="2020-01" db="EMBL/GenBank/DDBJ databases">
        <title>The draft genome sequence of Corallococcus exiguus DSM 14696.</title>
        <authorList>
            <person name="Zhang X."/>
            <person name="Zhu H."/>
        </authorList>
    </citation>
    <scope>NUCLEOTIDE SEQUENCE [LARGE SCALE GENOMIC DNA]</scope>
    <source>
        <strain evidence="2 3">DSM 14696</strain>
    </source>
</reference>
<name>A0A7X5BTI6_9BACT</name>
<gene>
    <name evidence="2" type="ORF">GTZ93_36960</name>
</gene>
<sequence>MAPSSLDWQWKRFSELTLEELYRMLALRSEVFVVEQKSLYLDADGLDAECFHLLAGVPGTGQLGAYLRALPPGLKFPEASLGRVVTAPALRGQRQGHDLVERGLHFLAERFPGAPVRIGAQAYLQRFYEGFGFVAVSDIYDEDGIPHLDMRRG</sequence>
<feature type="domain" description="N-acetyltransferase" evidence="1">
    <location>
        <begin position="11"/>
        <end position="153"/>
    </location>
</feature>
<dbReference type="SUPFAM" id="SSF55729">
    <property type="entry name" value="Acyl-CoA N-acyltransferases (Nat)"/>
    <property type="match status" value="1"/>
</dbReference>
<dbReference type="InterPro" id="IPR000182">
    <property type="entry name" value="GNAT_dom"/>
</dbReference>
<dbReference type="InterPro" id="IPR016181">
    <property type="entry name" value="Acyl_CoA_acyltransferase"/>
</dbReference>